<dbReference type="GO" id="GO:0005524">
    <property type="term" value="F:ATP binding"/>
    <property type="evidence" value="ECO:0007669"/>
    <property type="project" value="UniProtKB-KW"/>
</dbReference>
<evidence type="ECO:0000313" key="16">
    <source>
        <dbReference type="Proteomes" id="UP001597092"/>
    </source>
</evidence>
<dbReference type="PRINTS" id="PR00344">
    <property type="entry name" value="BCTRLSENSOR"/>
</dbReference>
<comment type="catalytic activity">
    <reaction evidence="1">
        <text>ATP + protein L-histidine = ADP + protein N-phospho-L-histidine.</text>
        <dbReference type="EC" id="2.7.13.3"/>
    </reaction>
</comment>
<dbReference type="PANTHER" id="PTHR42878">
    <property type="entry name" value="TWO-COMPONENT HISTIDINE KINASE"/>
    <property type="match status" value="1"/>
</dbReference>
<keyword evidence="4" id="KW-0808">Transferase</keyword>
<dbReference type="RefSeq" id="WP_256305589.1">
    <property type="nucleotide sequence ID" value="NZ_JANHAW010000001.1"/>
</dbReference>
<dbReference type="SUPFAM" id="SSF55874">
    <property type="entry name" value="ATPase domain of HSP90 chaperone/DNA topoisomerase II/histidine kinase"/>
    <property type="match status" value="1"/>
</dbReference>
<dbReference type="SMART" id="SM00387">
    <property type="entry name" value="HATPase_c"/>
    <property type="match status" value="1"/>
</dbReference>
<feature type="transmembrane region" description="Helical" evidence="12">
    <location>
        <begin position="40"/>
        <end position="59"/>
    </location>
</feature>
<feature type="transmembrane region" description="Helical" evidence="12">
    <location>
        <begin position="71"/>
        <end position="93"/>
    </location>
</feature>
<evidence type="ECO:0000256" key="1">
    <source>
        <dbReference type="ARBA" id="ARBA00000085"/>
    </source>
</evidence>
<evidence type="ECO:0000256" key="8">
    <source>
        <dbReference type="ARBA" id="ARBA00022840"/>
    </source>
</evidence>
<evidence type="ECO:0000256" key="12">
    <source>
        <dbReference type="SAM" id="Phobius"/>
    </source>
</evidence>
<dbReference type="SMART" id="SM00091">
    <property type="entry name" value="PAS"/>
    <property type="match status" value="1"/>
</dbReference>
<evidence type="ECO:0000256" key="10">
    <source>
        <dbReference type="ARBA" id="ARBA00023012"/>
    </source>
</evidence>
<evidence type="ECO:0000313" key="15">
    <source>
        <dbReference type="EMBL" id="MFD1687288.1"/>
    </source>
</evidence>
<dbReference type="InterPro" id="IPR013656">
    <property type="entry name" value="PAS_4"/>
</dbReference>
<feature type="transmembrane region" description="Helical" evidence="12">
    <location>
        <begin position="183"/>
        <end position="208"/>
    </location>
</feature>
<keyword evidence="16" id="KW-1185">Reference proteome</keyword>
<dbReference type="GO" id="GO:0004673">
    <property type="term" value="F:protein histidine kinase activity"/>
    <property type="evidence" value="ECO:0007669"/>
    <property type="project" value="UniProtKB-EC"/>
</dbReference>
<name>A0ABD6DYD1_9EURY</name>
<reference evidence="15 16" key="1">
    <citation type="journal article" date="2019" name="Int. J. Syst. Evol. Microbiol.">
        <title>The Global Catalogue of Microorganisms (GCM) 10K type strain sequencing project: providing services to taxonomists for standard genome sequencing and annotation.</title>
        <authorList>
            <consortium name="The Broad Institute Genomics Platform"/>
            <consortium name="The Broad Institute Genome Sequencing Center for Infectious Disease"/>
            <person name="Wu L."/>
            <person name="Ma J."/>
        </authorList>
    </citation>
    <scope>NUCLEOTIDE SEQUENCE [LARGE SCALE GENOMIC DNA]</scope>
    <source>
        <strain evidence="15 16">CGMCC 1.10387</strain>
    </source>
</reference>
<dbReference type="Gene3D" id="3.30.450.20">
    <property type="entry name" value="PAS domain"/>
    <property type="match status" value="1"/>
</dbReference>
<dbReference type="PANTHER" id="PTHR42878:SF7">
    <property type="entry name" value="SENSOR HISTIDINE KINASE GLRK"/>
    <property type="match status" value="1"/>
</dbReference>
<accession>A0ABD6DYD1</accession>
<evidence type="ECO:0000256" key="6">
    <source>
        <dbReference type="ARBA" id="ARBA00022741"/>
    </source>
</evidence>
<dbReference type="Pfam" id="PF16927">
    <property type="entry name" value="HisKA_7TM"/>
    <property type="match status" value="1"/>
</dbReference>
<dbReference type="CDD" id="cd00130">
    <property type="entry name" value="PAS"/>
    <property type="match status" value="1"/>
</dbReference>
<evidence type="ECO:0000256" key="11">
    <source>
        <dbReference type="ARBA" id="ARBA00023136"/>
    </source>
</evidence>
<evidence type="ECO:0000256" key="9">
    <source>
        <dbReference type="ARBA" id="ARBA00022989"/>
    </source>
</evidence>
<dbReference type="PROSITE" id="PS50109">
    <property type="entry name" value="HIS_KIN"/>
    <property type="match status" value="1"/>
</dbReference>
<evidence type="ECO:0000259" key="13">
    <source>
        <dbReference type="PROSITE" id="PS50109"/>
    </source>
</evidence>
<dbReference type="InterPro" id="IPR004358">
    <property type="entry name" value="Sig_transdc_His_kin-like_C"/>
</dbReference>
<dbReference type="Pfam" id="PF02518">
    <property type="entry name" value="HATPase_c"/>
    <property type="match status" value="1"/>
</dbReference>
<sequence length="578" mass="64354">MDGFRFYLPLILIVLATSVGVLTSVYAAHYLNKYERTKQAMAFTVLAAAITIWTFFALLQLTATTFAHSYWAYKMLHFGSFTTAPAVLFYGLSMGDARRWVHWKTASVVVVLLSPVFVFLFTEPVPVLFEDPHLISFGAFSVIQHGNSTLYVSYLSAFYIIATVGLSYIVYQTWTDRSLGSSQTAILVSAIFAPMLLSVAQTFSLLPFETPGTILTPTSFSVGMAGVGYAAFRYEIFDTKALARSRTVENMSEGYLLVDTDGEIIDANQSARSLLDVETPLTDMQFSDLVSTRDEQVLREAETTQSFETHIETETETRTLEISSSHFTTETGQTIGTLFVIRDITTRKEAQKQLEEQRNNLDLLNQVLRHDIRNDLQLVTGYSNILTDHVDEEGTEHLNTVRESANHSVELTKTARDMADVMLARENSQQQHQVNLRNTLTRELDKIEAEYPDAHVMVEGELPSVQIQANRMLDSVFRNLLSNAVQHNDKDVPEVSVSATSHDDRVTVRIADNGPGVPDGQKEEIFGKGEKGLDSSGTGLGLYLVQHLVTHYGGEVWIEDNDPEGAVFAVELPLAENS</sequence>
<dbReference type="Pfam" id="PF08448">
    <property type="entry name" value="PAS_4"/>
    <property type="match status" value="1"/>
</dbReference>
<keyword evidence="6" id="KW-0547">Nucleotide-binding</keyword>
<keyword evidence="7" id="KW-0418">Kinase</keyword>
<dbReference type="NCBIfam" id="TIGR00229">
    <property type="entry name" value="sensory_box"/>
    <property type="match status" value="1"/>
</dbReference>
<dbReference type="AlphaFoldDB" id="A0ABD6DYD1"/>
<keyword evidence="9 12" id="KW-1133">Transmembrane helix</keyword>
<evidence type="ECO:0000256" key="2">
    <source>
        <dbReference type="ARBA" id="ARBA00004141"/>
    </source>
</evidence>
<gene>
    <name evidence="15" type="ORF">ACFSAS_16955</name>
</gene>
<comment type="caution">
    <text evidence="15">The sequence shown here is derived from an EMBL/GenBank/DDBJ whole genome shotgun (WGS) entry which is preliminary data.</text>
</comment>
<comment type="subcellular location">
    <subcellularLocation>
        <location evidence="2">Membrane</location>
        <topology evidence="2">Multi-pass membrane protein</topology>
    </subcellularLocation>
</comment>
<feature type="domain" description="PAC" evidence="14">
    <location>
        <begin position="305"/>
        <end position="356"/>
    </location>
</feature>
<dbReference type="EC" id="2.7.13.3" evidence="3"/>
<feature type="transmembrane region" description="Helical" evidence="12">
    <location>
        <begin position="6"/>
        <end position="28"/>
    </location>
</feature>
<dbReference type="SUPFAM" id="SSF55785">
    <property type="entry name" value="PYP-like sensor domain (PAS domain)"/>
    <property type="match status" value="1"/>
</dbReference>
<feature type="transmembrane region" description="Helical" evidence="12">
    <location>
        <begin position="105"/>
        <end position="129"/>
    </location>
</feature>
<keyword evidence="10" id="KW-0902">Two-component regulatory system</keyword>
<dbReference type="Gene3D" id="3.30.565.10">
    <property type="entry name" value="Histidine kinase-like ATPase, C-terminal domain"/>
    <property type="match status" value="1"/>
</dbReference>
<evidence type="ECO:0000259" key="14">
    <source>
        <dbReference type="PROSITE" id="PS50113"/>
    </source>
</evidence>
<dbReference type="InterPro" id="IPR000700">
    <property type="entry name" value="PAS-assoc_C"/>
</dbReference>
<dbReference type="EMBL" id="JBHUDP010000010">
    <property type="protein sequence ID" value="MFD1687288.1"/>
    <property type="molecule type" value="Genomic_DNA"/>
</dbReference>
<keyword evidence="8 15" id="KW-0067">ATP-binding</keyword>
<dbReference type="GO" id="GO:0016020">
    <property type="term" value="C:membrane"/>
    <property type="evidence" value="ECO:0007669"/>
    <property type="project" value="UniProtKB-SubCell"/>
</dbReference>
<feature type="transmembrane region" description="Helical" evidence="12">
    <location>
        <begin position="149"/>
        <end position="171"/>
    </location>
</feature>
<dbReference type="PROSITE" id="PS50113">
    <property type="entry name" value="PAC"/>
    <property type="match status" value="1"/>
</dbReference>
<dbReference type="GO" id="GO:0000160">
    <property type="term" value="P:phosphorelay signal transduction system"/>
    <property type="evidence" value="ECO:0007669"/>
    <property type="project" value="UniProtKB-KW"/>
</dbReference>
<dbReference type="Proteomes" id="UP001597092">
    <property type="component" value="Unassembled WGS sequence"/>
</dbReference>
<keyword evidence="5 12" id="KW-0812">Transmembrane</keyword>
<dbReference type="InterPro" id="IPR003594">
    <property type="entry name" value="HATPase_dom"/>
</dbReference>
<dbReference type="InterPro" id="IPR036890">
    <property type="entry name" value="HATPase_C_sf"/>
</dbReference>
<dbReference type="InterPro" id="IPR005467">
    <property type="entry name" value="His_kinase_dom"/>
</dbReference>
<evidence type="ECO:0000256" key="7">
    <source>
        <dbReference type="ARBA" id="ARBA00022777"/>
    </source>
</evidence>
<evidence type="ECO:0000256" key="4">
    <source>
        <dbReference type="ARBA" id="ARBA00022679"/>
    </source>
</evidence>
<dbReference type="InterPro" id="IPR050351">
    <property type="entry name" value="BphY/WalK/GraS-like"/>
</dbReference>
<evidence type="ECO:0000256" key="3">
    <source>
        <dbReference type="ARBA" id="ARBA00012438"/>
    </source>
</evidence>
<dbReference type="InterPro" id="IPR031621">
    <property type="entry name" value="HisKA_7TM"/>
</dbReference>
<feature type="domain" description="Histidine kinase" evidence="13">
    <location>
        <begin position="367"/>
        <end position="576"/>
    </location>
</feature>
<proteinExistence type="predicted"/>
<dbReference type="InterPro" id="IPR000014">
    <property type="entry name" value="PAS"/>
</dbReference>
<protein>
    <recommendedName>
        <fullName evidence="3">histidine kinase</fullName>
        <ecNumber evidence="3">2.7.13.3</ecNumber>
    </recommendedName>
</protein>
<evidence type="ECO:0000256" key="5">
    <source>
        <dbReference type="ARBA" id="ARBA00022692"/>
    </source>
</evidence>
<keyword evidence="11 12" id="KW-0472">Membrane</keyword>
<organism evidence="15 16">
    <name type="scientific">Halobellus litoreus</name>
    <dbReference type="NCBI Taxonomy" id="755310"/>
    <lineage>
        <taxon>Archaea</taxon>
        <taxon>Methanobacteriati</taxon>
        <taxon>Methanobacteriota</taxon>
        <taxon>Stenosarchaea group</taxon>
        <taxon>Halobacteria</taxon>
        <taxon>Halobacteriales</taxon>
        <taxon>Haloferacaceae</taxon>
        <taxon>Halobellus</taxon>
    </lineage>
</organism>
<dbReference type="InterPro" id="IPR035965">
    <property type="entry name" value="PAS-like_dom_sf"/>
</dbReference>